<dbReference type="RefSeq" id="WP_211958400.1">
    <property type="nucleotide sequence ID" value="NZ_CAJPVI010000087.1"/>
</dbReference>
<comment type="caution">
    <text evidence="2">The sequence shown here is derived from an EMBL/GenBank/DDBJ whole genome shotgun (WGS) entry which is preliminary data.</text>
</comment>
<feature type="transmembrane region" description="Helical" evidence="1">
    <location>
        <begin position="46"/>
        <end position="70"/>
    </location>
</feature>
<proteinExistence type="predicted"/>
<dbReference type="Proteomes" id="UP000672657">
    <property type="component" value="Unassembled WGS sequence"/>
</dbReference>
<keyword evidence="3" id="KW-1185">Reference proteome</keyword>
<protein>
    <submittedName>
        <fullName evidence="2">Uncharacterized protein</fullName>
    </submittedName>
</protein>
<keyword evidence="1" id="KW-0812">Transmembrane</keyword>
<name>A0ABM8TVG1_9BURK</name>
<evidence type="ECO:0000313" key="2">
    <source>
        <dbReference type="EMBL" id="CAG2160662.1"/>
    </source>
</evidence>
<organism evidence="2 3">
    <name type="scientific">Cupriavidus numazuensis</name>
    <dbReference type="NCBI Taxonomy" id="221992"/>
    <lineage>
        <taxon>Bacteria</taxon>
        <taxon>Pseudomonadati</taxon>
        <taxon>Pseudomonadota</taxon>
        <taxon>Betaproteobacteria</taxon>
        <taxon>Burkholderiales</taxon>
        <taxon>Burkholderiaceae</taxon>
        <taxon>Cupriavidus</taxon>
    </lineage>
</organism>
<gene>
    <name evidence="2" type="ORF">LMG26411_07661</name>
</gene>
<keyword evidence="1" id="KW-1133">Transmembrane helix</keyword>
<reference evidence="2 3" key="1">
    <citation type="submission" date="2021-03" db="EMBL/GenBank/DDBJ databases">
        <authorList>
            <person name="Peeters C."/>
        </authorList>
    </citation>
    <scope>NUCLEOTIDE SEQUENCE [LARGE SCALE GENOMIC DNA]</scope>
    <source>
        <strain evidence="2 3">LMG 26411</strain>
    </source>
</reference>
<sequence length="86" mass="9410">MATELKLLIANCPVVLFETVHLLPRVDLAHGDFGRAKLRIERVAQAALLIGGGYFLLLLLCHLRLVLLAISGSPGQKLLLLLPHDH</sequence>
<evidence type="ECO:0000313" key="3">
    <source>
        <dbReference type="Proteomes" id="UP000672657"/>
    </source>
</evidence>
<accession>A0ABM8TVG1</accession>
<evidence type="ECO:0000256" key="1">
    <source>
        <dbReference type="SAM" id="Phobius"/>
    </source>
</evidence>
<dbReference type="EMBL" id="CAJPVI010000087">
    <property type="protein sequence ID" value="CAG2160662.1"/>
    <property type="molecule type" value="Genomic_DNA"/>
</dbReference>
<keyword evidence="1" id="KW-0472">Membrane</keyword>